<protein>
    <recommendedName>
        <fullName evidence="4">HNH endonuclease</fullName>
    </recommendedName>
</protein>
<comment type="caution">
    <text evidence="2">The sequence shown here is derived from an EMBL/GenBank/DDBJ whole genome shotgun (WGS) entry which is preliminary data.</text>
</comment>
<dbReference type="Proteomes" id="UP001143349">
    <property type="component" value="Unassembled WGS sequence"/>
</dbReference>
<dbReference type="RefSeq" id="WP_271179337.1">
    <property type="nucleotide sequence ID" value="NZ_BSFH01000017.1"/>
</dbReference>
<keyword evidence="3" id="KW-1185">Reference proteome</keyword>
<proteinExistence type="predicted"/>
<sequence length="127" mass="14556">MSRAVDEWIGKTDDTPPPPRVRLRIFDAHGGRCYLSGRKIMPGDQWDLDHKLALCNGGENRESNLAPVLRTEHRKKTAHDVKLRAKADRVRKKHLGIWKPKAVMPGSRASKWKKPLHGPAQRRDQEK</sequence>
<dbReference type="EMBL" id="BSFH01000017">
    <property type="protein sequence ID" value="GLK63509.1"/>
    <property type="molecule type" value="Genomic_DNA"/>
</dbReference>
<reference evidence="2" key="1">
    <citation type="journal article" date="2014" name="Int. J. Syst. Evol. Microbiol.">
        <title>Complete genome sequence of Corynebacterium casei LMG S-19264T (=DSM 44701T), isolated from a smear-ripened cheese.</title>
        <authorList>
            <consortium name="US DOE Joint Genome Institute (JGI-PGF)"/>
            <person name="Walter F."/>
            <person name="Albersmeier A."/>
            <person name="Kalinowski J."/>
            <person name="Ruckert C."/>
        </authorList>
    </citation>
    <scope>NUCLEOTIDE SEQUENCE</scope>
    <source>
        <strain evidence="2">VKM B-2222</strain>
    </source>
</reference>
<organism evidence="2 3">
    <name type="scientific">Paracoccus kondratievae</name>
    <dbReference type="NCBI Taxonomy" id="135740"/>
    <lineage>
        <taxon>Bacteria</taxon>
        <taxon>Pseudomonadati</taxon>
        <taxon>Pseudomonadota</taxon>
        <taxon>Alphaproteobacteria</taxon>
        <taxon>Rhodobacterales</taxon>
        <taxon>Paracoccaceae</taxon>
        <taxon>Paracoccus</taxon>
    </lineage>
</organism>
<dbReference type="Gene3D" id="1.10.30.50">
    <property type="match status" value="1"/>
</dbReference>
<feature type="region of interest" description="Disordered" evidence="1">
    <location>
        <begin position="102"/>
        <end position="127"/>
    </location>
</feature>
<gene>
    <name evidence="2" type="ORF">GCM10017635_09790</name>
</gene>
<evidence type="ECO:0008006" key="4">
    <source>
        <dbReference type="Google" id="ProtNLM"/>
    </source>
</evidence>
<evidence type="ECO:0000256" key="1">
    <source>
        <dbReference type="SAM" id="MobiDB-lite"/>
    </source>
</evidence>
<dbReference type="CDD" id="cd00085">
    <property type="entry name" value="HNHc"/>
    <property type="match status" value="1"/>
</dbReference>
<evidence type="ECO:0000313" key="3">
    <source>
        <dbReference type="Proteomes" id="UP001143349"/>
    </source>
</evidence>
<accession>A0AAD3RTD0</accession>
<name>A0AAD3RTD0_9RHOB</name>
<evidence type="ECO:0000313" key="2">
    <source>
        <dbReference type="EMBL" id="GLK63509.1"/>
    </source>
</evidence>
<reference evidence="2" key="2">
    <citation type="submission" date="2023-01" db="EMBL/GenBank/DDBJ databases">
        <authorList>
            <person name="Sun Q."/>
            <person name="Evtushenko L."/>
        </authorList>
    </citation>
    <scope>NUCLEOTIDE SEQUENCE</scope>
    <source>
        <strain evidence="2">VKM B-2222</strain>
    </source>
</reference>
<dbReference type="AlphaFoldDB" id="A0AAD3RTD0"/>
<dbReference type="InterPro" id="IPR003615">
    <property type="entry name" value="HNH_nuc"/>
</dbReference>